<dbReference type="RefSeq" id="WP_369738276.1">
    <property type="nucleotide sequence ID" value="NZ_JBGEDP010000001.1"/>
</dbReference>
<accession>A0ABV4C1R2</accession>
<keyword evidence="2" id="KW-1185">Reference proteome</keyword>
<evidence type="ECO:0008006" key="3">
    <source>
        <dbReference type="Google" id="ProtNLM"/>
    </source>
</evidence>
<dbReference type="EMBL" id="JBGEDP010000001">
    <property type="protein sequence ID" value="MEY8015807.1"/>
    <property type="molecule type" value="Genomic_DNA"/>
</dbReference>
<comment type="caution">
    <text evidence="1">The sequence shown here is derived from an EMBL/GenBank/DDBJ whole genome shotgun (WGS) entry which is preliminary data.</text>
</comment>
<reference evidence="1 2" key="1">
    <citation type="submission" date="2024-08" db="EMBL/GenBank/DDBJ databases">
        <title>Mycobacterium servetensis sp. nov., a novel rapid-growing mycobacterial species recovered from a human patient in Zaragoza, Spain.</title>
        <authorList>
            <person name="Tristancho-Baro A.I."/>
            <person name="Buenestado-Serrano S."/>
            <person name="Garcia De Viedma D."/>
            <person name="Milagro-Beamonte A."/>
            <person name="Burillo N."/>
            <person name="Sanz S."/>
            <person name="Lopez-Calleja A.I."/>
            <person name="Penas-Utrilla D."/>
            <person name="Guardingo M."/>
            <person name="Garcia M.J."/>
            <person name="Vinuelas-Bayon J."/>
        </authorList>
    </citation>
    <scope>NUCLEOTIDE SEQUENCE [LARGE SCALE GENOMIC DNA]</scope>
    <source>
        <strain evidence="2">HUMS_12744610</strain>
    </source>
</reference>
<name>A0ABV4C1R2_9MYCO</name>
<evidence type="ECO:0000313" key="2">
    <source>
        <dbReference type="Proteomes" id="UP001564760"/>
    </source>
</evidence>
<gene>
    <name evidence="1" type="ORF">AB8998_12710</name>
</gene>
<evidence type="ECO:0000313" key="1">
    <source>
        <dbReference type="EMBL" id="MEY8015807.1"/>
    </source>
</evidence>
<organism evidence="1 2">
    <name type="scientific">Mycobacterium servetii</name>
    <dbReference type="NCBI Taxonomy" id="3237418"/>
    <lineage>
        <taxon>Bacteria</taxon>
        <taxon>Bacillati</taxon>
        <taxon>Actinomycetota</taxon>
        <taxon>Actinomycetes</taxon>
        <taxon>Mycobacteriales</taxon>
        <taxon>Mycobacteriaceae</taxon>
        <taxon>Mycobacterium</taxon>
    </lineage>
</organism>
<protein>
    <recommendedName>
        <fullName evidence="3">Transposase</fullName>
    </recommendedName>
</protein>
<sequence length="121" mass="12886">MPAGHRHRLADWSAQRFEQWAATIGPNTVAAIQAILASRKIVEQSYRSCLGVMSLAKRQGGTARLEDSCGRALAATSAPSYTLIKKLWATWEPADPPPVASLGDAGFVRGADYYGQDGGPA</sequence>
<dbReference type="Proteomes" id="UP001564760">
    <property type="component" value="Unassembled WGS sequence"/>
</dbReference>
<proteinExistence type="predicted"/>